<sequence>MNPRDLSLCIQVLGPHFYCSQYSWIGWILIVFPTLQFPVLSVLFYSLESYKVQIFGSRMYSLQQLLYLLLLIPRNIEVFLKVGQA</sequence>
<evidence type="ECO:0000256" key="1">
    <source>
        <dbReference type="SAM" id="Phobius"/>
    </source>
</evidence>
<keyword evidence="1" id="KW-0472">Membrane</keyword>
<accession>A0A2P2NRA2</accession>
<reference evidence="2" key="1">
    <citation type="submission" date="2018-02" db="EMBL/GenBank/DDBJ databases">
        <title>Rhizophora mucronata_Transcriptome.</title>
        <authorList>
            <person name="Meera S.P."/>
            <person name="Sreeshan A."/>
            <person name="Augustine A."/>
        </authorList>
    </citation>
    <scope>NUCLEOTIDE SEQUENCE</scope>
    <source>
        <tissue evidence="2">Leaf</tissue>
    </source>
</reference>
<name>A0A2P2NRA2_RHIMU</name>
<feature type="transmembrane region" description="Helical" evidence="1">
    <location>
        <begin position="24"/>
        <end position="47"/>
    </location>
</feature>
<proteinExistence type="predicted"/>
<dbReference type="AlphaFoldDB" id="A0A2P2NRA2"/>
<evidence type="ECO:0000313" key="2">
    <source>
        <dbReference type="EMBL" id="MBX44944.1"/>
    </source>
</evidence>
<keyword evidence="1" id="KW-0812">Transmembrane</keyword>
<keyword evidence="1" id="KW-1133">Transmembrane helix</keyword>
<protein>
    <submittedName>
        <fullName evidence="2">Molybdopterin cofactor sulfurase</fullName>
    </submittedName>
</protein>
<dbReference type="EMBL" id="GGEC01064460">
    <property type="protein sequence ID" value="MBX44944.1"/>
    <property type="molecule type" value="Transcribed_RNA"/>
</dbReference>
<organism evidence="2">
    <name type="scientific">Rhizophora mucronata</name>
    <name type="common">Asiatic mangrove</name>
    <dbReference type="NCBI Taxonomy" id="61149"/>
    <lineage>
        <taxon>Eukaryota</taxon>
        <taxon>Viridiplantae</taxon>
        <taxon>Streptophyta</taxon>
        <taxon>Embryophyta</taxon>
        <taxon>Tracheophyta</taxon>
        <taxon>Spermatophyta</taxon>
        <taxon>Magnoliopsida</taxon>
        <taxon>eudicotyledons</taxon>
        <taxon>Gunneridae</taxon>
        <taxon>Pentapetalae</taxon>
        <taxon>rosids</taxon>
        <taxon>fabids</taxon>
        <taxon>Malpighiales</taxon>
        <taxon>Rhizophoraceae</taxon>
        <taxon>Rhizophora</taxon>
    </lineage>
</organism>